<organism evidence="3">
    <name type="scientific">Ornithodoros turicata</name>
    <dbReference type="NCBI Taxonomy" id="34597"/>
    <lineage>
        <taxon>Eukaryota</taxon>
        <taxon>Metazoa</taxon>
        <taxon>Ecdysozoa</taxon>
        <taxon>Arthropoda</taxon>
        <taxon>Chelicerata</taxon>
        <taxon>Arachnida</taxon>
        <taxon>Acari</taxon>
        <taxon>Parasitiformes</taxon>
        <taxon>Ixodida</taxon>
        <taxon>Ixodoidea</taxon>
        <taxon>Argasidae</taxon>
        <taxon>Ornithodorinae</taxon>
        <taxon>Ornithodoros</taxon>
    </lineage>
</organism>
<reference evidence="3" key="1">
    <citation type="submission" date="2018-03" db="EMBL/GenBank/DDBJ databases">
        <title>The relapsing fever spirochete Borrelia turicatae persists in the highly oxidative environment of its soft-bodied tick vector.</title>
        <authorList>
            <person name="Bourret T.J."/>
            <person name="Boyle W.K."/>
            <person name="Valenzuela J.G."/>
            <person name="Oliveira F."/>
            <person name="Lopez J.E."/>
        </authorList>
    </citation>
    <scope>NUCLEOTIDE SEQUENCE</scope>
    <source>
        <strain evidence="3">Kansas strain/isolate</strain>
        <tissue evidence="3">Salivary glands</tissue>
    </source>
</reference>
<dbReference type="EMBL" id="GGLE01007123">
    <property type="protein sequence ID" value="MBY11249.1"/>
    <property type="molecule type" value="Transcribed_RNA"/>
</dbReference>
<feature type="region of interest" description="Disordered" evidence="1">
    <location>
        <begin position="162"/>
        <end position="182"/>
    </location>
</feature>
<protein>
    <submittedName>
        <fullName evidence="3">Putative salivary secreted lipocalin</fullName>
    </submittedName>
</protein>
<keyword evidence="2" id="KW-0732">Signal</keyword>
<accession>A0A2R5LP38</accession>
<dbReference type="AlphaFoldDB" id="A0A2R5LP38"/>
<dbReference type="GO" id="GO:0043176">
    <property type="term" value="F:amine binding"/>
    <property type="evidence" value="ECO:0007669"/>
    <property type="project" value="InterPro"/>
</dbReference>
<dbReference type="InterPro" id="IPR012674">
    <property type="entry name" value="Calycin"/>
</dbReference>
<feature type="chain" id="PRO_5015345602" evidence="2">
    <location>
        <begin position="20"/>
        <end position="182"/>
    </location>
</feature>
<dbReference type="Gene3D" id="2.40.128.20">
    <property type="match status" value="1"/>
</dbReference>
<proteinExistence type="predicted"/>
<dbReference type="InterPro" id="IPR002970">
    <property type="entry name" value="Tick_his-bd"/>
</dbReference>
<evidence type="ECO:0000256" key="1">
    <source>
        <dbReference type="SAM" id="MobiDB-lite"/>
    </source>
</evidence>
<feature type="signal peptide" evidence="2">
    <location>
        <begin position="1"/>
        <end position="19"/>
    </location>
</feature>
<sequence>MLQLVVFLTGCLFVATVHAACKVGPFSAKESLGGPGGSGVYKLVKSTFQNEEECVYVGPPQTVPSKGNPATYNWGWKKNGAWQKTTGKVYGEGANIMDEDSVYGKTTTTLVYSDYGNCDVTLFNGDKVTGGPHVELWQHSGANPNSEAVQCCKNKFNEELGKQNKGSSSVKEIDTGCGTYPQ</sequence>
<dbReference type="GO" id="GO:0030682">
    <property type="term" value="P:symbiont-mediated perturbation of host defenses"/>
    <property type="evidence" value="ECO:0007669"/>
    <property type="project" value="InterPro"/>
</dbReference>
<evidence type="ECO:0000313" key="3">
    <source>
        <dbReference type="EMBL" id="MBY11249.1"/>
    </source>
</evidence>
<dbReference type="Pfam" id="PF02098">
    <property type="entry name" value="His_binding"/>
    <property type="match status" value="1"/>
</dbReference>
<evidence type="ECO:0000256" key="2">
    <source>
        <dbReference type="SAM" id="SignalP"/>
    </source>
</evidence>
<name>A0A2R5LP38_9ACAR</name>